<organism evidence="1 2">
    <name type="scientific">Sphingobacterium corticis</name>
    <dbReference type="NCBI Taxonomy" id="1812823"/>
    <lineage>
        <taxon>Bacteria</taxon>
        <taxon>Pseudomonadati</taxon>
        <taxon>Bacteroidota</taxon>
        <taxon>Sphingobacteriia</taxon>
        <taxon>Sphingobacteriales</taxon>
        <taxon>Sphingobacteriaceae</taxon>
        <taxon>Sphingobacterium</taxon>
    </lineage>
</organism>
<accession>A0ABW5NMU6</accession>
<gene>
    <name evidence="1" type="ORF">ACFSQ3_14780</name>
</gene>
<protein>
    <submittedName>
        <fullName evidence="1">Uncharacterized protein</fullName>
    </submittedName>
</protein>
<evidence type="ECO:0000313" key="2">
    <source>
        <dbReference type="Proteomes" id="UP001597393"/>
    </source>
</evidence>
<evidence type="ECO:0000313" key="1">
    <source>
        <dbReference type="EMBL" id="MFD2600220.1"/>
    </source>
</evidence>
<reference evidence="2" key="1">
    <citation type="journal article" date="2019" name="Int. J. Syst. Evol. Microbiol.">
        <title>The Global Catalogue of Microorganisms (GCM) 10K type strain sequencing project: providing services to taxonomists for standard genome sequencing and annotation.</title>
        <authorList>
            <consortium name="The Broad Institute Genomics Platform"/>
            <consortium name="The Broad Institute Genome Sequencing Center for Infectious Disease"/>
            <person name="Wu L."/>
            <person name="Ma J."/>
        </authorList>
    </citation>
    <scope>NUCLEOTIDE SEQUENCE [LARGE SCALE GENOMIC DNA]</scope>
    <source>
        <strain evidence="2">KCTC 42248</strain>
    </source>
</reference>
<proteinExistence type="predicted"/>
<name>A0ABW5NMU6_9SPHI</name>
<dbReference type="RefSeq" id="WP_380870360.1">
    <property type="nucleotide sequence ID" value="NZ_JBHUMA010000009.1"/>
</dbReference>
<dbReference type="Proteomes" id="UP001597393">
    <property type="component" value="Unassembled WGS sequence"/>
</dbReference>
<sequence>MPGFIAILLVMLEDHVVVPPRDDETGLEKLYKVRPCESEERVMKQSHNSKFL</sequence>
<comment type="caution">
    <text evidence="1">The sequence shown here is derived from an EMBL/GenBank/DDBJ whole genome shotgun (WGS) entry which is preliminary data.</text>
</comment>
<dbReference type="EMBL" id="JBHUMA010000009">
    <property type="protein sequence ID" value="MFD2600220.1"/>
    <property type="molecule type" value="Genomic_DNA"/>
</dbReference>
<keyword evidence="2" id="KW-1185">Reference proteome</keyword>